<comment type="function">
    <text evidence="10">Catalyzes the reduction of fatty acyl-CoA to fatty alcohols.</text>
</comment>
<dbReference type="AlphaFoldDB" id="A0A9P0FAR3"/>
<evidence type="ECO:0000313" key="13">
    <source>
        <dbReference type="EMBL" id="CAH0546044.1"/>
    </source>
</evidence>
<evidence type="ECO:0000256" key="8">
    <source>
        <dbReference type="ARBA" id="ARBA00023136"/>
    </source>
</evidence>
<protein>
    <recommendedName>
        <fullName evidence="10">Fatty acyl-CoA reductase</fullName>
        <ecNumber evidence="10">1.2.1.84</ecNumber>
    </recommendedName>
</protein>
<dbReference type="EC" id="1.2.1.84" evidence="10"/>
<keyword evidence="7 10" id="KW-0443">Lipid metabolism</keyword>
<keyword evidence="10" id="KW-0560">Oxidoreductase</keyword>
<dbReference type="InterPro" id="IPR033640">
    <property type="entry name" value="FAR_C"/>
</dbReference>
<dbReference type="Proteomes" id="UP001154078">
    <property type="component" value="Chromosome 1"/>
</dbReference>
<accession>A0A9P0FAR3</accession>
<evidence type="ECO:0000256" key="3">
    <source>
        <dbReference type="ARBA" id="ARBA00022516"/>
    </source>
</evidence>
<evidence type="ECO:0000256" key="10">
    <source>
        <dbReference type="RuleBase" id="RU363097"/>
    </source>
</evidence>
<dbReference type="GO" id="GO:0016020">
    <property type="term" value="C:membrane"/>
    <property type="evidence" value="ECO:0007669"/>
    <property type="project" value="UniProtKB-SubCell"/>
</dbReference>
<feature type="transmembrane region" description="Helical" evidence="10">
    <location>
        <begin position="354"/>
        <end position="379"/>
    </location>
</feature>
<dbReference type="SUPFAM" id="SSF51735">
    <property type="entry name" value="NAD(P)-binding Rossmann-fold domains"/>
    <property type="match status" value="1"/>
</dbReference>
<dbReference type="EMBL" id="OV121132">
    <property type="protein sequence ID" value="CAH0546044.1"/>
    <property type="molecule type" value="Genomic_DNA"/>
</dbReference>
<evidence type="ECO:0000259" key="11">
    <source>
        <dbReference type="Pfam" id="PF03015"/>
    </source>
</evidence>
<keyword evidence="6 10" id="KW-1133">Transmembrane helix</keyword>
<dbReference type="InterPro" id="IPR026055">
    <property type="entry name" value="FAR"/>
</dbReference>
<keyword evidence="4 10" id="KW-0812">Transmembrane</keyword>
<dbReference type="PANTHER" id="PTHR11011:SF12">
    <property type="entry name" value="FATTY ACYL-COA REDUCTASE"/>
    <property type="match status" value="1"/>
</dbReference>
<evidence type="ECO:0000256" key="4">
    <source>
        <dbReference type="ARBA" id="ARBA00022692"/>
    </source>
</evidence>
<keyword evidence="8 10" id="KW-0472">Membrane</keyword>
<comment type="similarity">
    <text evidence="2 10">Belongs to the fatty acyl-CoA reductase family.</text>
</comment>
<evidence type="ECO:0000256" key="1">
    <source>
        <dbReference type="ARBA" id="ARBA00004141"/>
    </source>
</evidence>
<evidence type="ECO:0000256" key="6">
    <source>
        <dbReference type="ARBA" id="ARBA00022989"/>
    </source>
</evidence>
<dbReference type="CDD" id="cd09071">
    <property type="entry name" value="FAR_C"/>
    <property type="match status" value="1"/>
</dbReference>
<evidence type="ECO:0000259" key="12">
    <source>
        <dbReference type="Pfam" id="PF07993"/>
    </source>
</evidence>
<evidence type="ECO:0000256" key="7">
    <source>
        <dbReference type="ARBA" id="ARBA00023098"/>
    </source>
</evidence>
<organism evidence="13 14">
    <name type="scientific">Brassicogethes aeneus</name>
    <name type="common">Rape pollen beetle</name>
    <name type="synonym">Meligethes aeneus</name>
    <dbReference type="NCBI Taxonomy" id="1431903"/>
    <lineage>
        <taxon>Eukaryota</taxon>
        <taxon>Metazoa</taxon>
        <taxon>Ecdysozoa</taxon>
        <taxon>Arthropoda</taxon>
        <taxon>Hexapoda</taxon>
        <taxon>Insecta</taxon>
        <taxon>Pterygota</taxon>
        <taxon>Neoptera</taxon>
        <taxon>Endopterygota</taxon>
        <taxon>Coleoptera</taxon>
        <taxon>Polyphaga</taxon>
        <taxon>Cucujiformia</taxon>
        <taxon>Nitidulidae</taxon>
        <taxon>Meligethinae</taxon>
        <taxon>Brassicogethes</taxon>
    </lineage>
</organism>
<dbReference type="PANTHER" id="PTHR11011">
    <property type="entry name" value="MALE STERILITY PROTEIN 2-RELATED"/>
    <property type="match status" value="1"/>
</dbReference>
<comment type="catalytic activity">
    <reaction evidence="9 10">
        <text>a long-chain fatty acyl-CoA + 2 NADPH + 2 H(+) = a long-chain primary fatty alcohol + 2 NADP(+) + CoA</text>
        <dbReference type="Rhea" id="RHEA:52716"/>
        <dbReference type="ChEBI" id="CHEBI:15378"/>
        <dbReference type="ChEBI" id="CHEBI:57287"/>
        <dbReference type="ChEBI" id="CHEBI:57783"/>
        <dbReference type="ChEBI" id="CHEBI:58349"/>
        <dbReference type="ChEBI" id="CHEBI:77396"/>
        <dbReference type="ChEBI" id="CHEBI:83139"/>
        <dbReference type="EC" id="1.2.1.84"/>
    </reaction>
</comment>
<keyword evidence="14" id="KW-1185">Reference proteome</keyword>
<evidence type="ECO:0000313" key="14">
    <source>
        <dbReference type="Proteomes" id="UP001154078"/>
    </source>
</evidence>
<dbReference type="Gene3D" id="3.40.50.720">
    <property type="entry name" value="NAD(P)-binding Rossmann-like Domain"/>
    <property type="match status" value="1"/>
</dbReference>
<evidence type="ECO:0000256" key="9">
    <source>
        <dbReference type="ARBA" id="ARBA00052530"/>
    </source>
</evidence>
<comment type="subcellular location">
    <subcellularLocation>
        <location evidence="1">Membrane</location>
        <topology evidence="1">Multi-pass membrane protein</topology>
    </subcellularLocation>
</comment>
<dbReference type="OrthoDB" id="429813at2759"/>
<dbReference type="GO" id="GO:0102965">
    <property type="term" value="F:alcohol-forming long-chain fatty acyl-CoA reductase activity"/>
    <property type="evidence" value="ECO:0007669"/>
    <property type="project" value="UniProtKB-EC"/>
</dbReference>
<dbReference type="GO" id="GO:0005777">
    <property type="term" value="C:peroxisome"/>
    <property type="evidence" value="ECO:0007669"/>
    <property type="project" value="TreeGrafter"/>
</dbReference>
<evidence type="ECO:0000256" key="2">
    <source>
        <dbReference type="ARBA" id="ARBA00005928"/>
    </source>
</evidence>
<keyword evidence="5 10" id="KW-0521">NADP</keyword>
<dbReference type="InterPro" id="IPR013120">
    <property type="entry name" value="FAR_NAD-bd"/>
</dbReference>
<dbReference type="Pfam" id="PF07993">
    <property type="entry name" value="NAD_binding_4"/>
    <property type="match status" value="1"/>
</dbReference>
<evidence type="ECO:0000256" key="5">
    <source>
        <dbReference type="ARBA" id="ARBA00022857"/>
    </source>
</evidence>
<dbReference type="FunFam" id="3.40.50.720:FF:000143">
    <property type="entry name" value="Fatty acyl-CoA reductase"/>
    <property type="match status" value="1"/>
</dbReference>
<proteinExistence type="inferred from homology"/>
<dbReference type="InterPro" id="IPR036291">
    <property type="entry name" value="NAD(P)-bd_dom_sf"/>
</dbReference>
<keyword evidence="3 10" id="KW-0444">Lipid biosynthesis</keyword>
<feature type="domain" description="Thioester reductase (TE)" evidence="12">
    <location>
        <begin position="20"/>
        <end position="289"/>
    </location>
</feature>
<sequence length="469" mass="53763">MSKEDFSPVADWYSGRSIFITGASGFMGKVLVEKLLFSCPKVKYIYILLREKRNKSPEERLQQMWTLPVFERLRTEHPNSFKKILILTGDVNTELLGLSEDDLLTLHQQVNVVFHCAATLKLEANLRDSVEQNLTGTKRVLEVCKNIQKLDAFVHFSTAFCSVDIEVFEEKVYNSPHDPSNIMNVVTWLHPEALEKATPYILDQHANTYTYTKRLAEQLVAKESPNMPVCIIRPSIVTPALKEPVPGWVDNLNGPMGLIVGGGKGIIRSMHCKGELNAHIVPVDVAINATIVAAQKLGSSTQRPKEVPVYNLTHHGSNPTTWSELVETGREIIYEYPFDGQIWYPDGNIRSSKFVHNIMCILFHWIPALLIDGMMFVLCQKLFMIRIQRKVHNGLELLQFFTTRDWQFKHEKYFGLKNYLNDYEKKLFYLDFDGETKKDYLTVCILGARQYCMKEPLSSLPRSRVQAKM</sequence>
<name>A0A9P0FAR3_BRAAE</name>
<feature type="domain" description="Fatty acyl-CoA reductase C-terminal" evidence="11">
    <location>
        <begin position="363"/>
        <end position="455"/>
    </location>
</feature>
<dbReference type="GO" id="GO:0080019">
    <property type="term" value="F:alcohol-forming very long-chain fatty acyl-CoA reductase activity"/>
    <property type="evidence" value="ECO:0007669"/>
    <property type="project" value="InterPro"/>
</dbReference>
<dbReference type="CDD" id="cd05236">
    <property type="entry name" value="FAR-N_SDR_e"/>
    <property type="match status" value="1"/>
</dbReference>
<dbReference type="GO" id="GO:0035336">
    <property type="term" value="P:long-chain fatty-acyl-CoA metabolic process"/>
    <property type="evidence" value="ECO:0007669"/>
    <property type="project" value="TreeGrafter"/>
</dbReference>
<reference evidence="13" key="1">
    <citation type="submission" date="2021-12" db="EMBL/GenBank/DDBJ databases">
        <authorList>
            <person name="King R."/>
        </authorList>
    </citation>
    <scope>NUCLEOTIDE SEQUENCE</scope>
</reference>
<gene>
    <name evidence="13" type="ORF">MELIAE_LOCUS297</name>
</gene>
<dbReference type="Pfam" id="PF03015">
    <property type="entry name" value="Sterile"/>
    <property type="match status" value="1"/>
</dbReference>